<dbReference type="Proteomes" id="UP000027850">
    <property type="component" value="Unassembled WGS sequence"/>
</dbReference>
<dbReference type="AlphaFoldDB" id="A0AB34LDQ3"/>
<evidence type="ECO:0000313" key="2">
    <source>
        <dbReference type="Proteomes" id="UP000027850"/>
    </source>
</evidence>
<comment type="caution">
    <text evidence="1">The sequence shown here is derived from an EMBL/GenBank/DDBJ whole genome shotgun (WGS) entry which is preliminary data.</text>
</comment>
<evidence type="ECO:0000313" key="1">
    <source>
        <dbReference type="EMBL" id="KDS42123.1"/>
    </source>
</evidence>
<dbReference type="EMBL" id="JNHK01000004">
    <property type="protein sequence ID" value="KDS42123.1"/>
    <property type="molecule type" value="Genomic_DNA"/>
</dbReference>
<accession>A0AB34LDQ3</accession>
<name>A0AB34LDQ3_PARDI</name>
<proteinExistence type="predicted"/>
<sequence length="37" mass="4355">MANKIGGNDRKELDLSKYWTLRPGKRSYLCVRKKEEA</sequence>
<gene>
    <name evidence="1" type="ORF">M091_3314</name>
</gene>
<protein>
    <submittedName>
        <fullName evidence="1">Uncharacterized protein</fullName>
    </submittedName>
</protein>
<reference evidence="1 2" key="1">
    <citation type="submission" date="2014-04" db="EMBL/GenBank/DDBJ databases">
        <authorList>
            <person name="Sears C."/>
            <person name="Carroll K."/>
            <person name="Sack B.R."/>
            <person name="Qadri F."/>
            <person name="Myers L.L."/>
            <person name="Chung G.-T."/>
            <person name="Escheverria P."/>
            <person name="Fraser C.M."/>
            <person name="Sadzewicz L."/>
            <person name="Shefchek K.A."/>
            <person name="Tallon L."/>
            <person name="Das S.P."/>
            <person name="Daugherty S."/>
            <person name="Mongodin E.F."/>
        </authorList>
    </citation>
    <scope>NUCLEOTIDE SEQUENCE [LARGE SCALE GENOMIC DNA]</scope>
    <source>
        <strain evidence="1 2">3776 D15 i</strain>
    </source>
</reference>
<organism evidence="1 2">
    <name type="scientific">Parabacteroides distasonis str. 3776 D15 i</name>
    <dbReference type="NCBI Taxonomy" id="1339342"/>
    <lineage>
        <taxon>Bacteria</taxon>
        <taxon>Pseudomonadati</taxon>
        <taxon>Bacteroidota</taxon>
        <taxon>Bacteroidia</taxon>
        <taxon>Bacteroidales</taxon>
        <taxon>Tannerellaceae</taxon>
        <taxon>Parabacteroides</taxon>
    </lineage>
</organism>